<dbReference type="Gene3D" id="2.40.30.10">
    <property type="entry name" value="Translation factors"/>
    <property type="match status" value="1"/>
</dbReference>
<dbReference type="Pfam" id="PF00175">
    <property type="entry name" value="NAD_binding_1"/>
    <property type="match status" value="1"/>
</dbReference>
<evidence type="ECO:0000256" key="1">
    <source>
        <dbReference type="ARBA" id="ARBA00001974"/>
    </source>
</evidence>
<keyword evidence="3" id="KW-0001">2Fe-2S</keyword>
<keyword evidence="5" id="KW-0408">Iron</keyword>
<evidence type="ECO:0000259" key="7">
    <source>
        <dbReference type="PROSITE" id="PS51384"/>
    </source>
</evidence>
<dbReference type="InterPro" id="IPR050415">
    <property type="entry name" value="MRET"/>
</dbReference>
<name>A0ABT6LNL6_9ACTN</name>
<keyword evidence="2" id="KW-0285">Flavoprotein</keyword>
<dbReference type="PROSITE" id="PS51384">
    <property type="entry name" value="FAD_FR"/>
    <property type="match status" value="1"/>
</dbReference>
<evidence type="ECO:0000256" key="5">
    <source>
        <dbReference type="ARBA" id="ARBA00023004"/>
    </source>
</evidence>
<protein>
    <submittedName>
        <fullName evidence="8">Ferredoxin-NADP reductase</fullName>
    </submittedName>
</protein>
<evidence type="ECO:0000256" key="6">
    <source>
        <dbReference type="ARBA" id="ARBA00023014"/>
    </source>
</evidence>
<gene>
    <name evidence="8" type="ORF">M2283_005227</name>
</gene>
<keyword evidence="4" id="KW-0479">Metal-binding</keyword>
<dbReference type="PANTHER" id="PTHR47354:SF1">
    <property type="entry name" value="CARNITINE MONOOXYGENASE REDUCTASE SUBUNIT"/>
    <property type="match status" value="1"/>
</dbReference>
<comment type="caution">
    <text evidence="8">The sequence shown here is derived from an EMBL/GenBank/DDBJ whole genome shotgun (WGS) entry which is preliminary data.</text>
</comment>
<dbReference type="InterPro" id="IPR001433">
    <property type="entry name" value="OxRdtase_FAD/NAD-bd"/>
</dbReference>
<dbReference type="InterPro" id="IPR017938">
    <property type="entry name" value="Riboflavin_synthase-like_b-brl"/>
</dbReference>
<sequence length="252" mass="27347">MTTAVFRPVQAVYELSHPAFEEYRALDTVVHAISRASRSGASRMYDLRPADPSVPLPAFEAGAHIDVHIGPSLVRQHSLLNSPHEQGRYLICVRRDDTGRGGSTAVHRDITVGQRLRVSAPHNHFPLIAAERHVLVAGGIGITPLLSMAEELASAGGDFTLHHYAASERDAPLLDRVEAANFADRVVVHHSQTGDSVRAGLPADLRTPVPSALVYICGPDGFMTYVTEQATAAGWLPRQLHLERFGVPLTRP</sequence>
<dbReference type="InterPro" id="IPR017927">
    <property type="entry name" value="FAD-bd_FR_type"/>
</dbReference>
<dbReference type="PRINTS" id="PR00409">
    <property type="entry name" value="PHDIOXRDTASE"/>
</dbReference>
<keyword evidence="6" id="KW-0411">Iron-sulfur</keyword>
<dbReference type="SUPFAM" id="SSF63380">
    <property type="entry name" value="Riboflavin synthase domain-like"/>
    <property type="match status" value="1"/>
</dbReference>
<keyword evidence="9" id="KW-1185">Reference proteome</keyword>
<dbReference type="SUPFAM" id="SSF52343">
    <property type="entry name" value="Ferredoxin reductase-like, C-terminal NADP-linked domain"/>
    <property type="match status" value="1"/>
</dbReference>
<evidence type="ECO:0000256" key="3">
    <source>
        <dbReference type="ARBA" id="ARBA00022714"/>
    </source>
</evidence>
<dbReference type="PANTHER" id="PTHR47354">
    <property type="entry name" value="NADH OXIDOREDUCTASE HCR"/>
    <property type="match status" value="1"/>
</dbReference>
<dbReference type="EMBL" id="JARXVH010000008">
    <property type="protein sequence ID" value="MDH6217895.1"/>
    <property type="molecule type" value="Genomic_DNA"/>
</dbReference>
<evidence type="ECO:0000256" key="4">
    <source>
        <dbReference type="ARBA" id="ARBA00022723"/>
    </source>
</evidence>
<dbReference type="Gene3D" id="3.40.50.80">
    <property type="entry name" value="Nucleotide-binding domain of ferredoxin-NADP reductase (FNR) module"/>
    <property type="match status" value="1"/>
</dbReference>
<evidence type="ECO:0000313" key="8">
    <source>
        <dbReference type="EMBL" id="MDH6217895.1"/>
    </source>
</evidence>
<organism evidence="8 9">
    <name type="scientific">Streptomyces pseudovenezuelae</name>
    <dbReference type="NCBI Taxonomy" id="67350"/>
    <lineage>
        <taxon>Bacteria</taxon>
        <taxon>Bacillati</taxon>
        <taxon>Actinomycetota</taxon>
        <taxon>Actinomycetes</taxon>
        <taxon>Kitasatosporales</taxon>
        <taxon>Streptomycetaceae</taxon>
        <taxon>Streptomyces</taxon>
        <taxon>Streptomyces aurantiacus group</taxon>
    </lineage>
</organism>
<dbReference type="CDD" id="cd06185">
    <property type="entry name" value="PDR_like"/>
    <property type="match status" value="1"/>
</dbReference>
<feature type="domain" description="FAD-binding FR-type" evidence="7">
    <location>
        <begin position="23"/>
        <end position="128"/>
    </location>
</feature>
<proteinExistence type="predicted"/>
<dbReference type="Proteomes" id="UP001160499">
    <property type="component" value="Unassembled WGS sequence"/>
</dbReference>
<accession>A0ABT6LNL6</accession>
<comment type="cofactor">
    <cofactor evidence="1">
        <name>FAD</name>
        <dbReference type="ChEBI" id="CHEBI:57692"/>
    </cofactor>
</comment>
<dbReference type="InterPro" id="IPR039261">
    <property type="entry name" value="FNR_nucleotide-bd"/>
</dbReference>
<reference evidence="8 9" key="1">
    <citation type="submission" date="2023-04" db="EMBL/GenBank/DDBJ databases">
        <title>Forest soil microbial communities from Buena Vista Peninsula, Colon Province, Panama.</title>
        <authorList>
            <person name="Bouskill N."/>
        </authorList>
    </citation>
    <scope>NUCLEOTIDE SEQUENCE [LARGE SCALE GENOMIC DNA]</scope>
    <source>
        <strain evidence="8 9">GGS1</strain>
    </source>
</reference>
<evidence type="ECO:0000256" key="2">
    <source>
        <dbReference type="ARBA" id="ARBA00022630"/>
    </source>
</evidence>
<evidence type="ECO:0000313" key="9">
    <source>
        <dbReference type="Proteomes" id="UP001160499"/>
    </source>
</evidence>
<dbReference type="RefSeq" id="WP_280878789.1">
    <property type="nucleotide sequence ID" value="NZ_JARXVH010000008.1"/>
</dbReference>